<proteinExistence type="predicted"/>
<organism evidence="1 2">
    <name type="scientific">Panagrolaimus sp. JU765</name>
    <dbReference type="NCBI Taxonomy" id="591449"/>
    <lineage>
        <taxon>Eukaryota</taxon>
        <taxon>Metazoa</taxon>
        <taxon>Ecdysozoa</taxon>
        <taxon>Nematoda</taxon>
        <taxon>Chromadorea</taxon>
        <taxon>Rhabditida</taxon>
        <taxon>Tylenchina</taxon>
        <taxon>Panagrolaimomorpha</taxon>
        <taxon>Panagrolaimoidea</taxon>
        <taxon>Panagrolaimidae</taxon>
        <taxon>Panagrolaimus</taxon>
    </lineage>
</organism>
<dbReference type="Proteomes" id="UP000887576">
    <property type="component" value="Unplaced"/>
</dbReference>
<reference evidence="2" key="1">
    <citation type="submission" date="2022-11" db="UniProtKB">
        <authorList>
            <consortium name="WormBaseParasite"/>
        </authorList>
    </citation>
    <scope>IDENTIFICATION</scope>
</reference>
<sequence>MTAEVDSETRKYLHELDSFGRPPEIFDIHSEAAVFANSKPPTHENRHFRQKLHQINVRHQKRISDELDSVKTVSTETRQPRTYRTEMLKLGEKAEIKKDEVENLRQSVLKANRPLNPWVDAQRLSPSPRSGSLFVDPPSPKTSKVFINAADNRKPKPIQETVSRGIRLSDEVDAKSLGNLTSSFEKLGNPSRIIGKCGKCYETVFDNNQVTYAMDSIFHEQCLTCSICKQPLRNKKFYRSDGKNYCEEDYFLNNPAEKMIRCAVCEGQIADMVLQALGKSYHPRCFRCCHCGQCLDGVPFAVDGNNRVFCMEDYQNLFSPNCAVCHKPIRASNDFGQIVRVVAMEKEFHIDCYRCEGCGLQLTNERDKQCYPLDDHLLCRRCNIEWSKMGDLPITDC</sequence>
<protein>
    <submittedName>
        <fullName evidence="2">LIM zinc-binding domain-containing protein</fullName>
    </submittedName>
</protein>
<name>A0AC34QRJ8_9BILA</name>
<evidence type="ECO:0000313" key="1">
    <source>
        <dbReference type="Proteomes" id="UP000887576"/>
    </source>
</evidence>
<dbReference type="WBParaSite" id="JU765_v2.g18625.t1">
    <property type="protein sequence ID" value="JU765_v2.g18625.t1"/>
    <property type="gene ID" value="JU765_v2.g18625"/>
</dbReference>
<evidence type="ECO:0000313" key="2">
    <source>
        <dbReference type="WBParaSite" id="JU765_v2.g18625.t1"/>
    </source>
</evidence>
<accession>A0AC34QRJ8</accession>